<dbReference type="KEGG" id="tva:4775418"/>
<keyword evidence="2 3" id="KW-0040">ANK repeat</keyword>
<dbReference type="Gene3D" id="1.25.40.20">
    <property type="entry name" value="Ankyrin repeat-containing domain"/>
    <property type="match status" value="2"/>
</dbReference>
<dbReference type="SUPFAM" id="SSF48403">
    <property type="entry name" value="Ankyrin repeat"/>
    <property type="match status" value="1"/>
</dbReference>
<dbReference type="Proteomes" id="UP000001542">
    <property type="component" value="Unassembled WGS sequence"/>
</dbReference>
<dbReference type="SMART" id="SM00248">
    <property type="entry name" value="ANK"/>
    <property type="match status" value="5"/>
</dbReference>
<dbReference type="STRING" id="5722.A2DQE4"/>
<feature type="repeat" description="ANK" evidence="3">
    <location>
        <begin position="297"/>
        <end position="329"/>
    </location>
</feature>
<accession>A2DQE4</accession>
<evidence type="ECO:0000256" key="2">
    <source>
        <dbReference type="ARBA" id="ARBA00023043"/>
    </source>
</evidence>
<gene>
    <name evidence="4" type="ORF">TVAG_319960</name>
</gene>
<dbReference type="eggNOG" id="KOG0504">
    <property type="taxonomic scope" value="Eukaryota"/>
</dbReference>
<dbReference type="OrthoDB" id="1711136at2759"/>
<dbReference type="SMR" id="A2DQE4"/>
<keyword evidence="1" id="KW-0677">Repeat</keyword>
<protein>
    <submittedName>
        <fullName evidence="4">Uncharacterized protein</fullName>
    </submittedName>
</protein>
<reference evidence="4" key="1">
    <citation type="submission" date="2006-10" db="EMBL/GenBank/DDBJ databases">
        <authorList>
            <person name="Amadeo P."/>
            <person name="Zhao Q."/>
            <person name="Wortman J."/>
            <person name="Fraser-Liggett C."/>
            <person name="Carlton J."/>
        </authorList>
    </citation>
    <scope>NUCLEOTIDE SEQUENCE</scope>
    <source>
        <strain evidence="4">G3</strain>
    </source>
</reference>
<name>A2DQE4_TRIV3</name>
<organism evidence="4 5">
    <name type="scientific">Trichomonas vaginalis (strain ATCC PRA-98 / G3)</name>
    <dbReference type="NCBI Taxonomy" id="412133"/>
    <lineage>
        <taxon>Eukaryota</taxon>
        <taxon>Metamonada</taxon>
        <taxon>Parabasalia</taxon>
        <taxon>Trichomonadida</taxon>
        <taxon>Trichomonadidae</taxon>
        <taxon>Trichomonas</taxon>
    </lineage>
</organism>
<dbReference type="VEuPathDB" id="TrichDB:TVAGG3_1009790"/>
<evidence type="ECO:0000313" key="4">
    <source>
        <dbReference type="EMBL" id="EAY17401.1"/>
    </source>
</evidence>
<dbReference type="VEuPathDB" id="TrichDB:TVAG_319960"/>
<sequence length="385" mass="43461">MSQEIIINYEYIEVHIKDYMNDYRFFNIFDIDVIKIILKHSNLTLFDFNRLLENSASSIKANQLYNCIRGTNVDVHTYQDAISALKSIYKHLKLSILNGIISILDNTEKEMSQTIEKQHDEINNITSQTQSPEKEIQSLNPQITNEVNSKLLTRINSLKTTNDFKEVYQFLNELSENGYQQIMMNAYEAGLTQIKNKHKRDALLEASMKGNLRLIKSLIASGCNKETLDKNKKTPLIIASERGHLEVVKYLISIGANKEASDNYGYSSLAYSASNGNLEIVKYLISEGVNKESKINNGAIPLILASIKGKLEVVKYFISNGANKEAKTNDGYTSLIYSIVNNHLDVVKYLISVGVNVNPKNKDDLNPLSYARGKVREFLISVGAK</sequence>
<dbReference type="PROSITE" id="PS50297">
    <property type="entry name" value="ANK_REP_REGION"/>
    <property type="match status" value="4"/>
</dbReference>
<proteinExistence type="predicted"/>
<dbReference type="AlphaFoldDB" id="A2DQE4"/>
<dbReference type="PANTHER" id="PTHR24188">
    <property type="entry name" value="ANKYRIN REPEAT PROTEIN"/>
    <property type="match status" value="1"/>
</dbReference>
<dbReference type="InParanoid" id="A2DQE4"/>
<evidence type="ECO:0000313" key="5">
    <source>
        <dbReference type="Proteomes" id="UP000001542"/>
    </source>
</evidence>
<dbReference type="InterPro" id="IPR036770">
    <property type="entry name" value="Ankyrin_rpt-contain_sf"/>
</dbReference>
<feature type="repeat" description="ANK" evidence="3">
    <location>
        <begin position="264"/>
        <end position="296"/>
    </location>
</feature>
<keyword evidence="5" id="KW-1185">Reference proteome</keyword>
<evidence type="ECO:0000256" key="3">
    <source>
        <dbReference type="PROSITE-ProRule" id="PRU00023"/>
    </source>
</evidence>
<feature type="repeat" description="ANK" evidence="3">
    <location>
        <begin position="330"/>
        <end position="362"/>
    </location>
</feature>
<reference evidence="4" key="2">
    <citation type="journal article" date="2007" name="Science">
        <title>Draft genome sequence of the sexually transmitted pathogen Trichomonas vaginalis.</title>
        <authorList>
            <person name="Carlton J.M."/>
            <person name="Hirt R.P."/>
            <person name="Silva J.C."/>
            <person name="Delcher A.L."/>
            <person name="Schatz M."/>
            <person name="Zhao Q."/>
            <person name="Wortman J.R."/>
            <person name="Bidwell S.L."/>
            <person name="Alsmark U.C.M."/>
            <person name="Besteiro S."/>
            <person name="Sicheritz-Ponten T."/>
            <person name="Noel C.J."/>
            <person name="Dacks J.B."/>
            <person name="Foster P.G."/>
            <person name="Simillion C."/>
            <person name="Van de Peer Y."/>
            <person name="Miranda-Saavedra D."/>
            <person name="Barton G.J."/>
            <person name="Westrop G.D."/>
            <person name="Mueller S."/>
            <person name="Dessi D."/>
            <person name="Fiori P.L."/>
            <person name="Ren Q."/>
            <person name="Paulsen I."/>
            <person name="Zhang H."/>
            <person name="Bastida-Corcuera F.D."/>
            <person name="Simoes-Barbosa A."/>
            <person name="Brown M.T."/>
            <person name="Hayes R.D."/>
            <person name="Mukherjee M."/>
            <person name="Okumura C.Y."/>
            <person name="Schneider R."/>
            <person name="Smith A.J."/>
            <person name="Vanacova S."/>
            <person name="Villalvazo M."/>
            <person name="Haas B.J."/>
            <person name="Pertea M."/>
            <person name="Feldblyum T.V."/>
            <person name="Utterback T.R."/>
            <person name="Shu C.L."/>
            <person name="Osoegawa K."/>
            <person name="de Jong P.J."/>
            <person name="Hrdy I."/>
            <person name="Horvathova L."/>
            <person name="Zubacova Z."/>
            <person name="Dolezal P."/>
            <person name="Malik S.B."/>
            <person name="Logsdon J.M. Jr."/>
            <person name="Henze K."/>
            <person name="Gupta A."/>
            <person name="Wang C.C."/>
            <person name="Dunne R.L."/>
            <person name="Upcroft J.A."/>
            <person name="Upcroft P."/>
            <person name="White O."/>
            <person name="Salzberg S.L."/>
            <person name="Tang P."/>
            <person name="Chiu C.-H."/>
            <person name="Lee Y.-S."/>
            <person name="Embley T.M."/>
            <person name="Coombs G.H."/>
            <person name="Mottram J.C."/>
            <person name="Tachezy J."/>
            <person name="Fraser-Liggett C.M."/>
            <person name="Johnson P.J."/>
        </authorList>
    </citation>
    <scope>NUCLEOTIDE SEQUENCE [LARGE SCALE GENOMIC DNA]</scope>
    <source>
        <strain evidence="4">G3</strain>
    </source>
</reference>
<feature type="repeat" description="ANK" evidence="3">
    <location>
        <begin position="231"/>
        <end position="263"/>
    </location>
</feature>
<evidence type="ECO:0000256" key="1">
    <source>
        <dbReference type="ARBA" id="ARBA00022737"/>
    </source>
</evidence>
<dbReference type="RefSeq" id="XP_001330770.1">
    <property type="nucleotide sequence ID" value="XM_001330734.1"/>
</dbReference>
<dbReference type="PROSITE" id="PS50088">
    <property type="entry name" value="ANK_REPEAT"/>
    <property type="match status" value="4"/>
</dbReference>
<dbReference type="EMBL" id="DS113231">
    <property type="protein sequence ID" value="EAY17401.1"/>
    <property type="molecule type" value="Genomic_DNA"/>
</dbReference>
<dbReference type="PANTHER" id="PTHR24188:SF29">
    <property type="entry name" value="GH09064P"/>
    <property type="match status" value="1"/>
</dbReference>
<dbReference type="Pfam" id="PF12796">
    <property type="entry name" value="Ank_2"/>
    <property type="match status" value="2"/>
</dbReference>
<dbReference type="InterPro" id="IPR002110">
    <property type="entry name" value="Ankyrin_rpt"/>
</dbReference>